<dbReference type="AlphaFoldDB" id="A0A835C869"/>
<reference evidence="2" key="1">
    <citation type="submission" date="2020-07" db="EMBL/GenBank/DDBJ databases">
        <title>Genome sequence and genetic diversity analysis of an under-domesticated orphan crop, white fonio (Digitaria exilis).</title>
        <authorList>
            <person name="Bennetzen J.L."/>
            <person name="Chen S."/>
            <person name="Ma X."/>
            <person name="Wang X."/>
            <person name="Yssel A.E.J."/>
            <person name="Chaluvadi S.R."/>
            <person name="Johnson M."/>
            <person name="Gangashetty P."/>
            <person name="Hamidou F."/>
            <person name="Sanogo M.D."/>
            <person name="Zwaenepoel A."/>
            <person name="Wallace J."/>
            <person name="Van De Peer Y."/>
            <person name="Van Deynze A."/>
        </authorList>
    </citation>
    <scope>NUCLEOTIDE SEQUENCE</scope>
    <source>
        <tissue evidence="2">Leaves</tissue>
    </source>
</reference>
<dbReference type="InterPro" id="IPR052929">
    <property type="entry name" value="RNase_H-like_EbsB-rel"/>
</dbReference>
<accession>A0A835C869</accession>
<dbReference type="Pfam" id="PF13456">
    <property type="entry name" value="RVT_3"/>
    <property type="match status" value="1"/>
</dbReference>
<evidence type="ECO:0000313" key="2">
    <source>
        <dbReference type="EMBL" id="KAF8715480.1"/>
    </source>
</evidence>
<dbReference type="PANTHER" id="PTHR47074">
    <property type="entry name" value="BNAC02G40300D PROTEIN"/>
    <property type="match status" value="1"/>
</dbReference>
<protein>
    <recommendedName>
        <fullName evidence="1">RNase H type-1 domain-containing protein</fullName>
    </recommendedName>
</protein>
<feature type="domain" description="RNase H type-1" evidence="1">
    <location>
        <begin position="12"/>
        <end position="94"/>
    </location>
</feature>
<sequence length="102" mass="10793">MGETGWHFLKVNCDAAVDQDTGSRGWGFIIRDADGDVVIAGRGRLDHLMDSLHAETIACLQGAQAAADLGIGRLSIETDAMMVRNAILSEDSDLLPVGNLVA</sequence>
<dbReference type="InterPro" id="IPR012337">
    <property type="entry name" value="RNaseH-like_sf"/>
</dbReference>
<keyword evidence="3" id="KW-1185">Reference proteome</keyword>
<name>A0A835C869_9POAL</name>
<evidence type="ECO:0000259" key="1">
    <source>
        <dbReference type="Pfam" id="PF13456"/>
    </source>
</evidence>
<dbReference type="Proteomes" id="UP000636709">
    <property type="component" value="Unassembled WGS sequence"/>
</dbReference>
<gene>
    <name evidence="2" type="ORF">HU200_027134</name>
</gene>
<dbReference type="OrthoDB" id="696432at2759"/>
<dbReference type="PANTHER" id="PTHR47074:SF11">
    <property type="entry name" value="REVERSE TRANSCRIPTASE-LIKE PROTEIN"/>
    <property type="match status" value="1"/>
</dbReference>
<dbReference type="EMBL" id="JACEFO010001732">
    <property type="protein sequence ID" value="KAF8715480.1"/>
    <property type="molecule type" value="Genomic_DNA"/>
</dbReference>
<dbReference type="InterPro" id="IPR002156">
    <property type="entry name" value="RNaseH_domain"/>
</dbReference>
<dbReference type="SUPFAM" id="SSF53098">
    <property type="entry name" value="Ribonuclease H-like"/>
    <property type="match status" value="1"/>
</dbReference>
<comment type="caution">
    <text evidence="2">The sequence shown here is derived from an EMBL/GenBank/DDBJ whole genome shotgun (WGS) entry which is preliminary data.</text>
</comment>
<dbReference type="InterPro" id="IPR036397">
    <property type="entry name" value="RNaseH_sf"/>
</dbReference>
<evidence type="ECO:0000313" key="3">
    <source>
        <dbReference type="Proteomes" id="UP000636709"/>
    </source>
</evidence>
<organism evidence="2 3">
    <name type="scientific">Digitaria exilis</name>
    <dbReference type="NCBI Taxonomy" id="1010633"/>
    <lineage>
        <taxon>Eukaryota</taxon>
        <taxon>Viridiplantae</taxon>
        <taxon>Streptophyta</taxon>
        <taxon>Embryophyta</taxon>
        <taxon>Tracheophyta</taxon>
        <taxon>Spermatophyta</taxon>
        <taxon>Magnoliopsida</taxon>
        <taxon>Liliopsida</taxon>
        <taxon>Poales</taxon>
        <taxon>Poaceae</taxon>
        <taxon>PACMAD clade</taxon>
        <taxon>Panicoideae</taxon>
        <taxon>Panicodae</taxon>
        <taxon>Paniceae</taxon>
        <taxon>Anthephorinae</taxon>
        <taxon>Digitaria</taxon>
    </lineage>
</organism>
<dbReference type="GO" id="GO:0003676">
    <property type="term" value="F:nucleic acid binding"/>
    <property type="evidence" value="ECO:0007669"/>
    <property type="project" value="InterPro"/>
</dbReference>
<proteinExistence type="predicted"/>
<dbReference type="GO" id="GO:0004523">
    <property type="term" value="F:RNA-DNA hybrid ribonuclease activity"/>
    <property type="evidence" value="ECO:0007669"/>
    <property type="project" value="InterPro"/>
</dbReference>
<dbReference type="InterPro" id="IPR044730">
    <property type="entry name" value="RNase_H-like_dom_plant"/>
</dbReference>
<dbReference type="CDD" id="cd06222">
    <property type="entry name" value="RNase_H_like"/>
    <property type="match status" value="1"/>
</dbReference>
<dbReference type="Gene3D" id="3.30.420.10">
    <property type="entry name" value="Ribonuclease H-like superfamily/Ribonuclease H"/>
    <property type="match status" value="1"/>
</dbReference>